<feature type="region of interest" description="Disordered" evidence="8">
    <location>
        <begin position="653"/>
        <end position="677"/>
    </location>
</feature>
<feature type="region of interest" description="Disordered" evidence="8">
    <location>
        <begin position="348"/>
        <end position="400"/>
    </location>
</feature>
<dbReference type="FunFam" id="3.30.160.60:FF:000446">
    <property type="entry name" value="Zinc finger protein"/>
    <property type="match status" value="1"/>
</dbReference>
<dbReference type="SUPFAM" id="SSF57716">
    <property type="entry name" value="Glucocorticoid receptor-like (DNA-binding domain)"/>
    <property type="match status" value="1"/>
</dbReference>
<dbReference type="SUPFAM" id="SSF57667">
    <property type="entry name" value="beta-beta-alpha zinc fingers"/>
    <property type="match status" value="4"/>
</dbReference>
<dbReference type="Pfam" id="PF07776">
    <property type="entry name" value="zf-AD"/>
    <property type="match status" value="1"/>
</dbReference>
<feature type="compositionally biased region" description="Basic and acidic residues" evidence="8">
    <location>
        <begin position="348"/>
        <end position="369"/>
    </location>
</feature>
<feature type="region of interest" description="Disordered" evidence="8">
    <location>
        <begin position="165"/>
        <end position="229"/>
    </location>
</feature>
<dbReference type="EMBL" id="LNIX01000016">
    <property type="protein sequence ID" value="OXA46013.1"/>
    <property type="molecule type" value="Genomic_DNA"/>
</dbReference>
<dbReference type="GO" id="GO:0005634">
    <property type="term" value="C:nucleus"/>
    <property type="evidence" value="ECO:0007669"/>
    <property type="project" value="UniProtKB-SubCell"/>
</dbReference>
<dbReference type="InterPro" id="IPR012934">
    <property type="entry name" value="Znf_AD"/>
</dbReference>
<feature type="region of interest" description="Disordered" evidence="8">
    <location>
        <begin position="762"/>
        <end position="810"/>
    </location>
</feature>
<dbReference type="GO" id="GO:0001228">
    <property type="term" value="F:DNA-binding transcription activator activity, RNA polymerase II-specific"/>
    <property type="evidence" value="ECO:0007669"/>
    <property type="project" value="TreeGrafter"/>
</dbReference>
<evidence type="ECO:0000256" key="5">
    <source>
        <dbReference type="ARBA" id="ARBA00023242"/>
    </source>
</evidence>
<feature type="domain" description="C2H2-type" evidence="9">
    <location>
        <begin position="548"/>
        <end position="575"/>
    </location>
</feature>
<feature type="region of interest" description="Disordered" evidence="8">
    <location>
        <begin position="828"/>
        <end position="863"/>
    </location>
</feature>
<evidence type="ECO:0000313" key="11">
    <source>
        <dbReference type="EMBL" id="OXA46013.1"/>
    </source>
</evidence>
<dbReference type="Gene3D" id="3.30.160.60">
    <property type="entry name" value="Classic Zinc Finger"/>
    <property type="match status" value="4"/>
</dbReference>
<dbReference type="GO" id="GO:0008270">
    <property type="term" value="F:zinc ion binding"/>
    <property type="evidence" value="ECO:0007669"/>
    <property type="project" value="UniProtKB-UniRule"/>
</dbReference>
<feature type="domain" description="C2H2-type" evidence="9">
    <location>
        <begin position="489"/>
        <end position="517"/>
    </location>
</feature>
<dbReference type="Gene3D" id="3.40.1800.20">
    <property type="match status" value="1"/>
</dbReference>
<dbReference type="PROSITE" id="PS00028">
    <property type="entry name" value="ZINC_FINGER_C2H2_1"/>
    <property type="match status" value="3"/>
</dbReference>
<feature type="compositionally biased region" description="Low complexity" evidence="8">
    <location>
        <begin position="653"/>
        <end position="663"/>
    </location>
</feature>
<feature type="region of interest" description="Disordered" evidence="8">
    <location>
        <begin position="1059"/>
        <end position="1107"/>
    </location>
</feature>
<dbReference type="GO" id="GO:0000978">
    <property type="term" value="F:RNA polymerase II cis-regulatory region sequence-specific DNA binding"/>
    <property type="evidence" value="ECO:0007669"/>
    <property type="project" value="TreeGrafter"/>
</dbReference>
<evidence type="ECO:0000259" key="10">
    <source>
        <dbReference type="PROSITE" id="PS51915"/>
    </source>
</evidence>
<keyword evidence="4 7" id="KW-0862">Zinc</keyword>
<dbReference type="PROSITE" id="PS50157">
    <property type="entry name" value="ZINC_FINGER_C2H2_2"/>
    <property type="match status" value="6"/>
</dbReference>
<reference evidence="11 12" key="1">
    <citation type="submission" date="2015-12" db="EMBL/GenBank/DDBJ databases">
        <title>The genome of Folsomia candida.</title>
        <authorList>
            <person name="Faddeeva A."/>
            <person name="Derks M.F."/>
            <person name="Anvar Y."/>
            <person name="Smit S."/>
            <person name="Van Straalen N."/>
            <person name="Roelofs D."/>
        </authorList>
    </citation>
    <scope>NUCLEOTIDE SEQUENCE [LARGE SCALE GENOMIC DNA]</scope>
    <source>
        <strain evidence="11 12">VU population</strain>
        <tissue evidence="11">Whole body</tissue>
    </source>
</reference>
<dbReference type="OMA" id="EPMELSY"/>
<dbReference type="Pfam" id="PF00096">
    <property type="entry name" value="zf-C2H2"/>
    <property type="match status" value="4"/>
</dbReference>
<protein>
    <submittedName>
        <fullName evidence="11">Zinc finger protein 26</fullName>
    </submittedName>
</protein>
<feature type="binding site" evidence="7">
    <location>
        <position position="61"/>
    </location>
    <ligand>
        <name>Zn(2+)</name>
        <dbReference type="ChEBI" id="CHEBI:29105"/>
    </ligand>
</feature>
<keyword evidence="1 7" id="KW-0479">Metal-binding</keyword>
<dbReference type="PANTHER" id="PTHR24393">
    <property type="entry name" value="ZINC FINGER PROTEIN"/>
    <property type="match status" value="1"/>
</dbReference>
<keyword evidence="3 6" id="KW-0863">Zinc-finger</keyword>
<dbReference type="SMART" id="SM00868">
    <property type="entry name" value="zf-AD"/>
    <property type="match status" value="1"/>
</dbReference>
<feature type="compositionally biased region" description="Low complexity" evidence="8">
    <location>
        <begin position="733"/>
        <end position="744"/>
    </location>
</feature>
<dbReference type="AlphaFoldDB" id="A0A226DLA7"/>
<feature type="compositionally biased region" description="Basic residues" evidence="8">
    <location>
        <begin position="1074"/>
        <end position="1088"/>
    </location>
</feature>
<dbReference type="PANTHER" id="PTHR24393:SF34">
    <property type="entry name" value="PR_SET DOMAIN 13"/>
    <property type="match status" value="1"/>
</dbReference>
<dbReference type="SMART" id="SM00355">
    <property type="entry name" value="ZnF_C2H2"/>
    <property type="match status" value="10"/>
</dbReference>
<evidence type="ECO:0000256" key="3">
    <source>
        <dbReference type="ARBA" id="ARBA00022771"/>
    </source>
</evidence>
<keyword evidence="12" id="KW-1185">Reference proteome</keyword>
<evidence type="ECO:0000256" key="8">
    <source>
        <dbReference type="SAM" id="MobiDB-lite"/>
    </source>
</evidence>
<dbReference type="OrthoDB" id="6600346at2759"/>
<feature type="compositionally biased region" description="Polar residues" evidence="8">
    <location>
        <begin position="792"/>
        <end position="810"/>
    </location>
</feature>
<evidence type="ECO:0000256" key="6">
    <source>
        <dbReference type="PROSITE-ProRule" id="PRU00042"/>
    </source>
</evidence>
<proteinExistence type="predicted"/>
<name>A0A226DLA7_FOLCA</name>
<feature type="binding site" evidence="7">
    <location>
        <position position="18"/>
    </location>
    <ligand>
        <name>Zn(2+)</name>
        <dbReference type="ChEBI" id="CHEBI:29105"/>
    </ligand>
</feature>
<dbReference type="Proteomes" id="UP000198287">
    <property type="component" value="Unassembled WGS sequence"/>
</dbReference>
<evidence type="ECO:0000313" key="12">
    <source>
        <dbReference type="Proteomes" id="UP000198287"/>
    </source>
</evidence>
<sequence length="1122" mass="124633">MSPPLEKEGFVLKYCRMCAVQLKQGVFIFGDEGKRLQIPEKIRKTLAILVLEEDTLPKKICTDCCSSLEDYSQYKDTVLDAQEKLSAIAKNLERSMFEKAQELVAPSRQQQTQTSILQLALTSAATTTKEHADLTITNTIEEGDSNYNISANNSCGEDVEEEIAVKTTPPKKEPSPKKSKPSMSSSSPDKMTTRSSLSPSKSSSLANKIVPSNSTDKEESPPPQKCTDPDEWVLQCGICSIPTEGRLDLKNHHEKNHSSDQYPQPVYGCSFCPRIGENYNALRMHIYRHLKEGAFKCDHCGRTFPLKNQLDQHSAHYAANDGKNYNCKVCGKQKFTAKCSLASHMKEKHNSLEGKRDDDNVEQQDKSDDDKEEANNNAAPLSPSHDDDASTPLPMEVNDNDAHDSQVLLPQVLPHNNRTSPRSSPDNVTLVVVVESESQPNSKEGDSVPSLLVNDQLDRGVWKCEVCNKQYQTSRGLELHAVIHTQKRFECEHCDKKFTQKASLMHHLTSQHSDAPRLFKCDICSKEFITSKHLRRHKRFHTEPEAESPCLECGKVFKTRLRLLSHMKIHASKLNFPCDKCEKRFPNKAKLSIHENSHTGARTFQCPHCSYAGRTPGPFYRHLKTHEKKAKKETATATTTICKVPSTTITTSTSTSTTISVPQPAAPPSSTPTLFPPTTIGSTTPIAKLDTESITLNFSSPILEDLSNKNNTTSKQYHIVSVPRTPTSLVSISHSHPSPQQHSSNGIIVTTSSHHPIPIEYHSQSQQQQQNNNDQVISHAHASSSSHHSSSQNYWANSQSYSQPGNNSSSKTTTFELVDCAFPCDNNMSSTSHSSQQQLPPPPSYQYAAHNNNYSPPNQQHAHTTAILHTSPSSAHSSVPISFISASSTSSQNVTTIFTGGNHAQQQNEPMELSYKLHLDNGQDVPMELTKVFQRDPLELCVRTDFNQLMDLSSRVGGDGGMNIPLNMNNNNNNNTIIGLGNGYHKDMTDRELCFNDLSGAFRQPIDLIARQDDPSDICSSEGSLVDLSLRSSFVQDQSTFLRELIDLSARSESFHGELNLTNKSGTSTQQHHQQSHPHNNHSHHQLQQHHTPSGKGHPNSMHQQQQGTLTAVIYQDAMFSL</sequence>
<feature type="binding site" evidence="7">
    <location>
        <position position="64"/>
    </location>
    <ligand>
        <name>Zn(2+)</name>
        <dbReference type="ChEBI" id="CHEBI:29105"/>
    </ligand>
</feature>
<dbReference type="InterPro" id="IPR013087">
    <property type="entry name" value="Znf_C2H2_type"/>
</dbReference>
<feature type="domain" description="C2H2-type" evidence="9">
    <location>
        <begin position="576"/>
        <end position="603"/>
    </location>
</feature>
<comment type="caution">
    <text evidence="11">The sequence shown here is derived from an EMBL/GenBank/DDBJ whole genome shotgun (WGS) entry which is preliminary data.</text>
</comment>
<organism evidence="11 12">
    <name type="scientific">Folsomia candida</name>
    <name type="common">Springtail</name>
    <dbReference type="NCBI Taxonomy" id="158441"/>
    <lineage>
        <taxon>Eukaryota</taxon>
        <taxon>Metazoa</taxon>
        <taxon>Ecdysozoa</taxon>
        <taxon>Arthropoda</taxon>
        <taxon>Hexapoda</taxon>
        <taxon>Collembola</taxon>
        <taxon>Entomobryomorpha</taxon>
        <taxon>Isotomoidea</taxon>
        <taxon>Isotomidae</taxon>
        <taxon>Proisotominae</taxon>
        <taxon>Folsomia</taxon>
    </lineage>
</organism>
<evidence type="ECO:0000256" key="4">
    <source>
        <dbReference type="ARBA" id="ARBA00022833"/>
    </source>
</evidence>
<accession>A0A226DLA7</accession>
<keyword evidence="5" id="KW-0539">Nucleus</keyword>
<evidence type="ECO:0000256" key="2">
    <source>
        <dbReference type="ARBA" id="ARBA00022737"/>
    </source>
</evidence>
<feature type="domain" description="C2H2-type" evidence="9">
    <location>
        <begin position="462"/>
        <end position="489"/>
    </location>
</feature>
<feature type="domain" description="C2H2-type" evidence="9">
    <location>
        <begin position="519"/>
        <end position="546"/>
    </location>
</feature>
<feature type="compositionally biased region" description="Low complexity" evidence="8">
    <location>
        <begin position="829"/>
        <end position="838"/>
    </location>
</feature>
<evidence type="ECO:0000256" key="7">
    <source>
        <dbReference type="PROSITE-ProRule" id="PRU01263"/>
    </source>
</evidence>
<evidence type="ECO:0000259" key="9">
    <source>
        <dbReference type="PROSITE" id="PS50157"/>
    </source>
</evidence>
<feature type="binding site" evidence="7">
    <location>
        <position position="15"/>
    </location>
    <ligand>
        <name>Zn(2+)</name>
        <dbReference type="ChEBI" id="CHEBI:29105"/>
    </ligand>
</feature>
<feature type="compositionally biased region" description="Low complexity" evidence="8">
    <location>
        <begin position="181"/>
        <end position="205"/>
    </location>
</feature>
<evidence type="ECO:0000256" key="1">
    <source>
        <dbReference type="ARBA" id="ARBA00022723"/>
    </source>
</evidence>
<feature type="compositionally biased region" description="Polar residues" evidence="8">
    <location>
        <begin position="849"/>
        <end position="863"/>
    </location>
</feature>
<gene>
    <name evidence="11" type="ORF">Fcan01_19361</name>
</gene>
<feature type="domain" description="ZAD" evidence="10">
    <location>
        <begin position="13"/>
        <end position="88"/>
    </location>
</feature>
<keyword evidence="2" id="KW-0677">Repeat</keyword>
<feature type="domain" description="C2H2-type" evidence="9">
    <location>
        <begin position="295"/>
        <end position="325"/>
    </location>
</feature>
<feature type="region of interest" description="Disordered" evidence="8">
    <location>
        <begin position="728"/>
        <end position="750"/>
    </location>
</feature>
<dbReference type="PROSITE" id="PS51915">
    <property type="entry name" value="ZAD"/>
    <property type="match status" value="1"/>
</dbReference>
<dbReference type="InterPro" id="IPR036236">
    <property type="entry name" value="Znf_C2H2_sf"/>
</dbReference>
<feature type="compositionally biased region" description="Low complexity" evidence="8">
    <location>
        <begin position="763"/>
        <end position="791"/>
    </location>
</feature>